<proteinExistence type="predicted"/>
<sequence>MITSALYLGFWIVLFTMPLIPTFIERLINKTNRNKKRAEVSSERNYSVSEFGFFTELLPGRVKVIERGGEFIRCIMSYEGHAFRGELQKEDVKNRIGRNDDAYWEVRETTYGKKDSHPLPWDESWMKIAFFLFAFPWWLWKRWVFKTTGYVFTGIYPFQRVRTYPLEYFKKLKRGGGEEEIIRIEDYSDHFRVADFQFPVRVPSADTKDKIPVRVFIELMARVFNPYQTAYWIDDWSSRLSAATVDGVTHFTRAREYDNVISIMDPANSRDLSTEIAKIGNKNKTKHDRQENSVHAIGIKISQALVIDISPVREEDGKRLGELARARVDRDSAIERAEGRAAEIDKQAAAVSRNGAMGLAVLAAERNVRTASAAGDKAIVVIGNGGDTDPIQAAILHELKKQNEGTQQ</sequence>
<feature type="transmembrane region" description="Helical" evidence="1">
    <location>
        <begin position="6"/>
        <end position="28"/>
    </location>
</feature>
<name>A0A1F6FIM7_9BACT</name>
<dbReference type="Proteomes" id="UP000177395">
    <property type="component" value="Unassembled WGS sequence"/>
</dbReference>
<keyword evidence="1" id="KW-1133">Transmembrane helix</keyword>
<evidence type="ECO:0000256" key="1">
    <source>
        <dbReference type="SAM" id="Phobius"/>
    </source>
</evidence>
<dbReference type="AlphaFoldDB" id="A0A1F6FIM7"/>
<dbReference type="EMBL" id="MFMS01000005">
    <property type="protein sequence ID" value="OGG85713.1"/>
    <property type="molecule type" value="Genomic_DNA"/>
</dbReference>
<gene>
    <name evidence="2" type="ORF">A2392_02845</name>
</gene>
<keyword evidence="1" id="KW-0812">Transmembrane</keyword>
<comment type="caution">
    <text evidence="2">The sequence shown here is derived from an EMBL/GenBank/DDBJ whole genome shotgun (WGS) entry which is preliminary data.</text>
</comment>
<reference evidence="2 3" key="1">
    <citation type="journal article" date="2016" name="Nat. Commun.">
        <title>Thousands of microbial genomes shed light on interconnected biogeochemical processes in an aquifer system.</title>
        <authorList>
            <person name="Anantharaman K."/>
            <person name="Brown C.T."/>
            <person name="Hug L.A."/>
            <person name="Sharon I."/>
            <person name="Castelle C.J."/>
            <person name="Probst A.J."/>
            <person name="Thomas B.C."/>
            <person name="Singh A."/>
            <person name="Wilkins M.J."/>
            <person name="Karaoz U."/>
            <person name="Brodie E.L."/>
            <person name="Williams K.H."/>
            <person name="Hubbard S.S."/>
            <person name="Banfield J.F."/>
        </authorList>
    </citation>
    <scope>NUCLEOTIDE SEQUENCE [LARGE SCALE GENOMIC DNA]</scope>
</reference>
<evidence type="ECO:0000313" key="2">
    <source>
        <dbReference type="EMBL" id="OGG85713.1"/>
    </source>
</evidence>
<keyword evidence="1" id="KW-0472">Membrane</keyword>
<evidence type="ECO:0008006" key="4">
    <source>
        <dbReference type="Google" id="ProtNLM"/>
    </source>
</evidence>
<evidence type="ECO:0000313" key="3">
    <source>
        <dbReference type="Proteomes" id="UP000177395"/>
    </source>
</evidence>
<organism evidence="2 3">
    <name type="scientific">Candidatus Kaiserbacteria bacterium RIFOXYB1_FULL_46_14</name>
    <dbReference type="NCBI Taxonomy" id="1798531"/>
    <lineage>
        <taxon>Bacteria</taxon>
        <taxon>Candidatus Kaiseribacteriota</taxon>
    </lineage>
</organism>
<protein>
    <recommendedName>
        <fullName evidence="4">Band 7 domain-containing protein</fullName>
    </recommendedName>
</protein>
<accession>A0A1F6FIM7</accession>